<name>A0ABV3FMI7_9NOCA</name>
<protein>
    <submittedName>
        <fullName evidence="2">Uncharacterized protein</fullName>
    </submittedName>
</protein>
<comment type="caution">
    <text evidence="2">The sequence shown here is derived from an EMBL/GenBank/DDBJ whole genome shotgun (WGS) entry which is preliminary data.</text>
</comment>
<dbReference type="Proteomes" id="UP001551695">
    <property type="component" value="Unassembled WGS sequence"/>
</dbReference>
<feature type="chain" id="PRO_5046632647" evidence="1">
    <location>
        <begin position="26"/>
        <end position="86"/>
    </location>
</feature>
<accession>A0ABV3FMI7</accession>
<dbReference type="RefSeq" id="WP_109523046.1">
    <property type="nucleotide sequence ID" value="NZ_JBFAKC010000002.1"/>
</dbReference>
<evidence type="ECO:0000313" key="2">
    <source>
        <dbReference type="EMBL" id="MEV0706620.1"/>
    </source>
</evidence>
<evidence type="ECO:0000256" key="1">
    <source>
        <dbReference type="SAM" id="SignalP"/>
    </source>
</evidence>
<keyword evidence="1" id="KW-0732">Signal</keyword>
<feature type="signal peptide" evidence="1">
    <location>
        <begin position="1"/>
        <end position="25"/>
    </location>
</feature>
<gene>
    <name evidence="2" type="ORF">AB0I48_03560</name>
</gene>
<organism evidence="2 3">
    <name type="scientific">Nocardia aurea</name>
    <dbReference type="NCBI Taxonomy" id="2144174"/>
    <lineage>
        <taxon>Bacteria</taxon>
        <taxon>Bacillati</taxon>
        <taxon>Actinomycetota</taxon>
        <taxon>Actinomycetes</taxon>
        <taxon>Mycobacteriales</taxon>
        <taxon>Nocardiaceae</taxon>
        <taxon>Nocardia</taxon>
    </lineage>
</organism>
<proteinExistence type="predicted"/>
<evidence type="ECO:0000313" key="3">
    <source>
        <dbReference type="Proteomes" id="UP001551695"/>
    </source>
</evidence>
<keyword evidence="3" id="KW-1185">Reference proteome</keyword>
<dbReference type="EMBL" id="JBFAKC010000002">
    <property type="protein sequence ID" value="MEV0706620.1"/>
    <property type="molecule type" value="Genomic_DNA"/>
</dbReference>
<reference evidence="2 3" key="1">
    <citation type="submission" date="2024-06" db="EMBL/GenBank/DDBJ databases">
        <title>The Natural Products Discovery Center: Release of the First 8490 Sequenced Strains for Exploring Actinobacteria Biosynthetic Diversity.</title>
        <authorList>
            <person name="Kalkreuter E."/>
            <person name="Kautsar S.A."/>
            <person name="Yang D."/>
            <person name="Bader C.D."/>
            <person name="Teijaro C.N."/>
            <person name="Fluegel L."/>
            <person name="Davis C.M."/>
            <person name="Simpson J.R."/>
            <person name="Lauterbach L."/>
            <person name="Steele A.D."/>
            <person name="Gui C."/>
            <person name="Meng S."/>
            <person name="Li G."/>
            <person name="Viehrig K."/>
            <person name="Ye F."/>
            <person name="Su P."/>
            <person name="Kiefer A.F."/>
            <person name="Nichols A."/>
            <person name="Cepeda A.J."/>
            <person name="Yan W."/>
            <person name="Fan B."/>
            <person name="Jiang Y."/>
            <person name="Adhikari A."/>
            <person name="Zheng C.-J."/>
            <person name="Schuster L."/>
            <person name="Cowan T.M."/>
            <person name="Smanski M.J."/>
            <person name="Chevrette M.G."/>
            <person name="De Carvalho L.P.S."/>
            <person name="Shen B."/>
        </authorList>
    </citation>
    <scope>NUCLEOTIDE SEQUENCE [LARGE SCALE GENOMIC DNA]</scope>
    <source>
        <strain evidence="2 3">NPDC050403</strain>
    </source>
</reference>
<sequence>MVGKLLLAFAVAGTALIGSAGNASAGYGSLSECLTWAGVRDRCVTISDGTYVVLKGYGSYSECLTWAGVHDRCYQDPNRFWYITPV</sequence>